<organism evidence="3 5">
    <name type="scientific">Didymodactylos carnosus</name>
    <dbReference type="NCBI Taxonomy" id="1234261"/>
    <lineage>
        <taxon>Eukaryota</taxon>
        <taxon>Metazoa</taxon>
        <taxon>Spiralia</taxon>
        <taxon>Gnathifera</taxon>
        <taxon>Rotifera</taxon>
        <taxon>Eurotatoria</taxon>
        <taxon>Bdelloidea</taxon>
        <taxon>Philodinida</taxon>
        <taxon>Philodinidae</taxon>
        <taxon>Didymodactylos</taxon>
    </lineage>
</organism>
<dbReference type="PANTHER" id="PTHR46014">
    <property type="entry name" value="TETRATRICOPEPTIDE REPEAT PROTEIN 1"/>
    <property type="match status" value="1"/>
</dbReference>
<keyword evidence="1" id="KW-0175">Coiled coil</keyword>
<dbReference type="AlphaFoldDB" id="A0A815J405"/>
<dbReference type="SMART" id="SM00028">
    <property type="entry name" value="TPR"/>
    <property type="match status" value="2"/>
</dbReference>
<keyword evidence="5" id="KW-1185">Reference proteome</keyword>
<dbReference type="EMBL" id="CAJOBC010079124">
    <property type="protein sequence ID" value="CAF4268801.1"/>
    <property type="molecule type" value="Genomic_DNA"/>
</dbReference>
<name>A0A815J405_9BILA</name>
<dbReference type="Proteomes" id="UP000681722">
    <property type="component" value="Unassembled WGS sequence"/>
</dbReference>
<comment type="caution">
    <text evidence="3">The sequence shown here is derived from an EMBL/GenBank/DDBJ whole genome shotgun (WGS) entry which is preliminary data.</text>
</comment>
<gene>
    <name evidence="3" type="ORF">GPM918_LOCUS32154</name>
    <name evidence="4" type="ORF">SRO942_LOCUS32819</name>
</gene>
<dbReference type="Proteomes" id="UP000663829">
    <property type="component" value="Unassembled WGS sequence"/>
</dbReference>
<evidence type="ECO:0000313" key="4">
    <source>
        <dbReference type="EMBL" id="CAF4268801.1"/>
    </source>
</evidence>
<dbReference type="InterPro" id="IPR024983">
    <property type="entry name" value="CHAT_dom"/>
</dbReference>
<dbReference type="Gene3D" id="1.25.40.10">
    <property type="entry name" value="Tetratricopeptide repeat domain"/>
    <property type="match status" value="1"/>
</dbReference>
<feature type="non-terminal residue" evidence="3">
    <location>
        <position position="1"/>
    </location>
</feature>
<evidence type="ECO:0000313" key="5">
    <source>
        <dbReference type="Proteomes" id="UP000663829"/>
    </source>
</evidence>
<reference evidence="3" key="1">
    <citation type="submission" date="2021-02" db="EMBL/GenBank/DDBJ databases">
        <authorList>
            <person name="Nowell W R."/>
        </authorList>
    </citation>
    <scope>NUCLEOTIDE SEQUENCE</scope>
</reference>
<dbReference type="InterPro" id="IPR019734">
    <property type="entry name" value="TPR_rpt"/>
</dbReference>
<accession>A0A815J405</accession>
<sequence>VKKYDEAVDQYDKAVQNLQHVINEKKRDDLNAILYVNLAYCYLKLQRYVACISFCHDVSILSENKDIREKCFYRRGEANRHLMHIDHALQNFQAVLDITATNESALESINRCKKQVTQFEIGTAEYADVTAHRLLSTLWRPEYITSNVPPDLMYPFLPEGLSLLMEMVFDDDLKSGTLINVMEATNFGAFSRTEKMLSRENIIYDENKINKLPNEMKLTEILFHVIILRRVLKYRKALKILESMNEQFLNDSTTPQRLLFLLEKCFCLKLIRLEESGNSIDCSKHRDNTEQSIFIIDLLKETMEISQTKLETDKNKDNIKELGFDIQTLIVEEYIQQNQNTMAYKQLSELVYIGNPMFKTQFWLQIAKLKFSENKMHEFISCLAVIDYAILNYDNVLQICDYYLLRAKAHLYEYDYDNFVEYREKNDKLLTETLFKNDYSSGIASVFQYKTTIAAWYDEYEVLCINFANQLQHKHLNLQDNELSEKLIREAFRTADWRIMRGYVTEEMILANWFELQIKTVKIPENCAYLTFKINGFYSKGKMDCLILASGFSDLVRTDLVLDEDNVLTRLASVFKDVGKEHTFEQNIDQIKNEYPVIYKDFLAPVELLLKDHSIFNLKIVSNNDFYRKVLGQQQTKQLSEKDLIIPREHCRHNVKFTLIDLKKHNLQVNEFLENITFMAEGFNQEQNEYSICESDMENQNAIIEKYIIKKLEDEKFPFTAHPKATKEEVESFLKDRINSKSCIFHYAGHTFYDEEQIQSNYALSGCVILEYENGNDCLDTKFYSNQIANYDLRNIHLAVLNSCSTLKGSSLTRSGHLGLTRGFIIAGVSTVAATLMDLDTNVSLEFANRFYKCLQKGLTISCSFTRTIRDLKKLDDYTSPDSWGPFISFGSEFKTLNIVRDS</sequence>
<dbReference type="InterPro" id="IPR052769">
    <property type="entry name" value="TPR_domain_protein"/>
</dbReference>
<dbReference type="SUPFAM" id="SSF48452">
    <property type="entry name" value="TPR-like"/>
    <property type="match status" value="1"/>
</dbReference>
<dbReference type="Pfam" id="PF12770">
    <property type="entry name" value="CHAT"/>
    <property type="match status" value="1"/>
</dbReference>
<dbReference type="InterPro" id="IPR011990">
    <property type="entry name" value="TPR-like_helical_dom_sf"/>
</dbReference>
<proteinExistence type="predicted"/>
<evidence type="ECO:0000256" key="1">
    <source>
        <dbReference type="SAM" id="Coils"/>
    </source>
</evidence>
<evidence type="ECO:0000259" key="2">
    <source>
        <dbReference type="Pfam" id="PF12770"/>
    </source>
</evidence>
<protein>
    <recommendedName>
        <fullName evidence="2">CHAT domain-containing protein</fullName>
    </recommendedName>
</protein>
<dbReference type="OrthoDB" id="2942533at2759"/>
<dbReference type="EMBL" id="CAJNOQ010016231">
    <property type="protein sequence ID" value="CAF1377281.1"/>
    <property type="molecule type" value="Genomic_DNA"/>
</dbReference>
<feature type="domain" description="CHAT" evidence="2">
    <location>
        <begin position="708"/>
        <end position="892"/>
    </location>
</feature>
<evidence type="ECO:0000313" key="3">
    <source>
        <dbReference type="EMBL" id="CAF1377281.1"/>
    </source>
</evidence>
<feature type="coiled-coil region" evidence="1">
    <location>
        <begin position="1"/>
        <end position="28"/>
    </location>
</feature>
<dbReference type="PANTHER" id="PTHR46014:SF1">
    <property type="entry name" value="TETRATRICOPEPTIDE REPEAT PROTEIN 1"/>
    <property type="match status" value="1"/>
</dbReference>